<dbReference type="Proteomes" id="UP001143307">
    <property type="component" value="Unassembled WGS sequence"/>
</dbReference>
<evidence type="ECO:0000313" key="3">
    <source>
        <dbReference type="Proteomes" id="UP001143307"/>
    </source>
</evidence>
<gene>
    <name evidence="2" type="ORF">EYC87_04505</name>
</gene>
<proteinExistence type="predicted"/>
<accession>A0ABT3SS87</accession>
<keyword evidence="3" id="KW-1185">Reference proteome</keyword>
<dbReference type="EMBL" id="SHNP01000001">
    <property type="protein sequence ID" value="MCX2972846.1"/>
    <property type="molecule type" value="Genomic_DNA"/>
</dbReference>
<organism evidence="2 3">
    <name type="scientific">Candidatus Seongchinamella marina</name>
    <dbReference type="NCBI Taxonomy" id="2518990"/>
    <lineage>
        <taxon>Bacteria</taxon>
        <taxon>Pseudomonadati</taxon>
        <taxon>Pseudomonadota</taxon>
        <taxon>Gammaproteobacteria</taxon>
        <taxon>Cellvibrionales</taxon>
        <taxon>Halieaceae</taxon>
        <taxon>Seongchinamella</taxon>
    </lineage>
</organism>
<dbReference type="Gene3D" id="3.40.50.300">
    <property type="entry name" value="P-loop containing nucleotide triphosphate hydrolases"/>
    <property type="match status" value="1"/>
</dbReference>
<evidence type="ECO:0000256" key="1">
    <source>
        <dbReference type="ARBA" id="ARBA00022962"/>
    </source>
</evidence>
<evidence type="ECO:0008006" key="4">
    <source>
        <dbReference type="Google" id="ProtNLM"/>
    </source>
</evidence>
<reference evidence="2" key="1">
    <citation type="submission" date="2019-02" db="EMBL/GenBank/DDBJ databases">
        <authorList>
            <person name="Li S.-H."/>
        </authorList>
    </citation>
    <scope>NUCLEOTIDE SEQUENCE</scope>
    <source>
        <strain evidence="2">IMCC8485</strain>
    </source>
</reference>
<keyword evidence="1" id="KW-0315">Glutamine amidotransferase</keyword>
<comment type="caution">
    <text evidence="2">The sequence shown here is derived from an EMBL/GenBank/DDBJ whole genome shotgun (WGS) entry which is preliminary data.</text>
</comment>
<name>A0ABT3SS87_9GAMM</name>
<dbReference type="InterPro" id="IPR027417">
    <property type="entry name" value="P-loop_NTPase"/>
</dbReference>
<dbReference type="PANTHER" id="PTHR21343:SF1">
    <property type="entry name" value="COBYRIC ACID SYNTHASE"/>
    <property type="match status" value="1"/>
</dbReference>
<sequence length="97" mass="10231">MPAALMIQATTSDAGKSALVAGLYRILFRRSVSPAPFKSQNSLLNSAVTTQGGKVARRQASQAKAPGVPALADMNPVLLKPTSDKVTQLFSQWFDAA</sequence>
<protein>
    <recommendedName>
        <fullName evidence="4">Cobyric acid synthase</fullName>
    </recommendedName>
</protein>
<dbReference type="SUPFAM" id="SSF52540">
    <property type="entry name" value="P-loop containing nucleoside triphosphate hydrolases"/>
    <property type="match status" value="1"/>
</dbReference>
<dbReference type="PANTHER" id="PTHR21343">
    <property type="entry name" value="DETHIOBIOTIN SYNTHETASE"/>
    <property type="match status" value="1"/>
</dbReference>
<evidence type="ECO:0000313" key="2">
    <source>
        <dbReference type="EMBL" id="MCX2972846.1"/>
    </source>
</evidence>
<dbReference type="RefSeq" id="WP_423243960.1">
    <property type="nucleotide sequence ID" value="NZ_SHNP01000001.1"/>
</dbReference>